<evidence type="ECO:0000313" key="2">
    <source>
        <dbReference type="Proteomes" id="UP000198538"/>
    </source>
</evidence>
<reference evidence="2" key="1">
    <citation type="submission" date="2016-10" db="EMBL/GenBank/DDBJ databases">
        <authorList>
            <person name="Varghese N."/>
            <person name="Submissions S."/>
        </authorList>
    </citation>
    <scope>NUCLEOTIDE SEQUENCE [LARGE SCALE GENOMIC DNA]</scope>
    <source>
        <strain evidence="2">BL9</strain>
    </source>
</reference>
<protein>
    <submittedName>
        <fullName evidence="1">Uncharacterized protein</fullName>
    </submittedName>
</protein>
<evidence type="ECO:0000313" key="1">
    <source>
        <dbReference type="EMBL" id="SCY04360.1"/>
    </source>
</evidence>
<proteinExistence type="predicted"/>
<sequence>MLLCFLCSFSIFTERIKRKMMKEKGKIDRSHSRGWRTMSMNKQNDTNNNQASEQFIELLGQPYDANQVQTFLEPFGVKRIAKPDGPFQDDIIWSAKASVRIDVYRSPNINTLTGRDDLPADEWIIGAIYFLAPGSDDRIKKPFAGQLPKGITMNSTPDEWIEAYGQPDIYEQGDWLGGSGPYLAWRKSDINISVEYETDEDSSVITCVKYCLIGCMGAWKSDYPEVFSP</sequence>
<organism evidence="1 2">
    <name type="scientific">Paenibacillus polysaccharolyticus</name>
    <dbReference type="NCBI Taxonomy" id="582692"/>
    <lineage>
        <taxon>Bacteria</taxon>
        <taxon>Bacillati</taxon>
        <taxon>Bacillota</taxon>
        <taxon>Bacilli</taxon>
        <taxon>Bacillales</taxon>
        <taxon>Paenibacillaceae</taxon>
        <taxon>Paenibacillus</taxon>
    </lineage>
</organism>
<gene>
    <name evidence="1" type="ORF">SAMN05720606_102162</name>
</gene>
<dbReference type="AlphaFoldDB" id="A0A1G5CQ37"/>
<dbReference type="EMBL" id="FMVM01000002">
    <property type="protein sequence ID" value="SCY04360.1"/>
    <property type="molecule type" value="Genomic_DNA"/>
</dbReference>
<dbReference type="STRING" id="582692.SAMN05720606_102162"/>
<dbReference type="Proteomes" id="UP000198538">
    <property type="component" value="Unassembled WGS sequence"/>
</dbReference>
<name>A0A1G5CQ37_9BACL</name>
<accession>A0A1G5CQ37</accession>
<keyword evidence="2" id="KW-1185">Reference proteome</keyword>